<reference evidence="2" key="1">
    <citation type="journal article" date="2019" name="Int. J. Syst. Evol. Microbiol.">
        <title>The Global Catalogue of Microorganisms (GCM) 10K type strain sequencing project: providing services to taxonomists for standard genome sequencing and annotation.</title>
        <authorList>
            <consortium name="The Broad Institute Genomics Platform"/>
            <consortium name="The Broad Institute Genome Sequencing Center for Infectious Disease"/>
            <person name="Wu L."/>
            <person name="Ma J."/>
        </authorList>
    </citation>
    <scope>NUCLEOTIDE SEQUENCE [LARGE SCALE GENOMIC DNA]</scope>
    <source>
        <strain evidence="2">CCUG 62952</strain>
    </source>
</reference>
<evidence type="ECO:0000313" key="1">
    <source>
        <dbReference type="EMBL" id="MFD0863836.1"/>
    </source>
</evidence>
<organism evidence="1 2">
    <name type="scientific">Sungkyunkwania multivorans</name>
    <dbReference type="NCBI Taxonomy" id="1173618"/>
    <lineage>
        <taxon>Bacteria</taxon>
        <taxon>Pseudomonadati</taxon>
        <taxon>Bacteroidota</taxon>
        <taxon>Flavobacteriia</taxon>
        <taxon>Flavobacteriales</taxon>
        <taxon>Flavobacteriaceae</taxon>
        <taxon>Sungkyunkwania</taxon>
    </lineage>
</organism>
<comment type="caution">
    <text evidence="1">The sequence shown here is derived from an EMBL/GenBank/DDBJ whole genome shotgun (WGS) entry which is preliminary data.</text>
</comment>
<dbReference type="RefSeq" id="WP_386410315.1">
    <property type="nucleotide sequence ID" value="NZ_JBHTJH010000017.1"/>
</dbReference>
<accession>A0ABW3D4A9</accession>
<keyword evidence="2" id="KW-1185">Reference proteome</keyword>
<proteinExistence type="predicted"/>
<dbReference type="Proteomes" id="UP001596978">
    <property type="component" value="Unassembled WGS sequence"/>
</dbReference>
<protein>
    <submittedName>
        <fullName evidence="1">Uncharacterized protein</fullName>
    </submittedName>
</protein>
<sequence length="142" mass="17076">MKTSDSMALPSEKKRIEELHRDSLNWISELDFIKDEIRFFKKLLRSYSFEPTTPNLFEKLQLFRQQMQEVLNRNMEDLDLVRKHENHLSGMQECDQLECDQAYLLEHDRLGEEIVGHLKKFKKLKKNIFEYTEGILKASRNK</sequence>
<evidence type="ECO:0000313" key="2">
    <source>
        <dbReference type="Proteomes" id="UP001596978"/>
    </source>
</evidence>
<name>A0ABW3D4A9_9FLAO</name>
<gene>
    <name evidence="1" type="ORF">ACFQ1M_16590</name>
</gene>
<dbReference type="EMBL" id="JBHTJH010000017">
    <property type="protein sequence ID" value="MFD0863836.1"/>
    <property type="molecule type" value="Genomic_DNA"/>
</dbReference>